<dbReference type="Pfam" id="PF10009">
    <property type="entry name" value="DUF2252"/>
    <property type="match status" value="1"/>
</dbReference>
<gene>
    <name evidence="1" type="ORF">HJG54_00800</name>
</gene>
<protein>
    <submittedName>
        <fullName evidence="1">DUF2252 domain-containing protein</fullName>
    </submittedName>
</protein>
<dbReference type="EMBL" id="CP053586">
    <property type="protein sequence ID" value="WNZ21547.1"/>
    <property type="molecule type" value="Genomic_DNA"/>
</dbReference>
<reference evidence="1" key="1">
    <citation type="submission" date="2020-05" db="EMBL/GenBank/DDBJ databases">
        <authorList>
            <person name="Zhu T."/>
            <person name="Keshari N."/>
            <person name="Lu X."/>
        </authorList>
    </citation>
    <scope>NUCLEOTIDE SEQUENCE</scope>
    <source>
        <strain evidence="1">NK1-12</strain>
    </source>
</reference>
<dbReference type="PANTHER" id="PTHR39441:SF1">
    <property type="entry name" value="DUF2252 DOMAIN-CONTAINING PROTEIN"/>
    <property type="match status" value="1"/>
</dbReference>
<dbReference type="RefSeq" id="WP_316432797.1">
    <property type="nucleotide sequence ID" value="NZ_CP053586.1"/>
</dbReference>
<evidence type="ECO:0000313" key="1">
    <source>
        <dbReference type="EMBL" id="WNZ21547.1"/>
    </source>
</evidence>
<dbReference type="AlphaFoldDB" id="A0AA96W880"/>
<proteinExistence type="predicted"/>
<organism evidence="1">
    <name type="scientific">Leptolyngbya sp. NK1-12</name>
    <dbReference type="NCBI Taxonomy" id="2547451"/>
    <lineage>
        <taxon>Bacteria</taxon>
        <taxon>Bacillati</taxon>
        <taxon>Cyanobacteriota</taxon>
        <taxon>Cyanophyceae</taxon>
        <taxon>Leptolyngbyales</taxon>
        <taxon>Leptolyngbyaceae</taxon>
        <taxon>Leptolyngbya group</taxon>
        <taxon>Leptolyngbya</taxon>
    </lineage>
</organism>
<name>A0AA96W880_9CYAN</name>
<accession>A0AA96W880</accession>
<dbReference type="PANTHER" id="PTHR39441">
    <property type="entry name" value="DUF2252 DOMAIN-CONTAINING PROTEIN"/>
    <property type="match status" value="1"/>
</dbReference>
<sequence length="474" mass="52958">MIAIQAPDHDIATPNLPQPLTVAERLAAGKALRQTVKRSEHGIYPPAANREDPVAILEAQAQTRLPDLVPIRYARMLTSPFAFLRGAAAIMIRDIAPAPTTGLIVQACGDMHLSNFGVFASAERNLMFAINDFDETHPGAWEWDLKRLVASAVVAGRFLGADRVLCEAAVRSVVQSYRQHLQEYAEMGYLELWYTHIKEDELLQKLPDESRQRASRLFLKARNRNHLQVLEKMTNLVDQQHHIIESPPLVMRMETDQDGRPITEVIAPLMQDYLNSLNAERRFLLSRYRILDVARKVVGVGSVGTRCWVVYLEGKDHNDPLFLQIKEAQPSVLAPYAQVQHDDRLPDDHQGQRVVVGQRLIQGAPDIFLGWGTLQGIHYYIRQLRDMKGGVKLEPGKFRLAALPDYCELCGWALALAHADSGDAAMLAGYVGTSAALDDALVKFAQAYADQTERDHDQLVAAARQGRIPVANEF</sequence>
<dbReference type="InterPro" id="IPR018721">
    <property type="entry name" value="DUF2252"/>
</dbReference>